<reference evidence="12 13" key="1">
    <citation type="submission" date="2019-02" db="EMBL/GenBank/DDBJ databases">
        <authorList>
            <person name="Li Y."/>
        </authorList>
    </citation>
    <scope>NUCLEOTIDE SEQUENCE [LARGE SCALE GENOMIC DNA]</scope>
    <source>
        <strain evidence="12 13">3-7</strain>
    </source>
</reference>
<keyword evidence="8" id="KW-0798">TonB box</keyword>
<evidence type="ECO:0000259" key="11">
    <source>
        <dbReference type="Pfam" id="PF00593"/>
    </source>
</evidence>
<keyword evidence="6" id="KW-0408">Iron</keyword>
<evidence type="ECO:0000256" key="4">
    <source>
        <dbReference type="ARBA" id="ARBA00022496"/>
    </source>
</evidence>
<evidence type="ECO:0000256" key="5">
    <source>
        <dbReference type="ARBA" id="ARBA00022692"/>
    </source>
</evidence>
<dbReference type="AlphaFoldDB" id="A0A4Q6XRM9"/>
<dbReference type="RefSeq" id="WP_130160432.1">
    <property type="nucleotide sequence ID" value="NZ_SGIS01000079.1"/>
</dbReference>
<keyword evidence="2" id="KW-0813">Transport</keyword>
<keyword evidence="7" id="KW-0406">Ion transport</keyword>
<dbReference type="InterPro" id="IPR000531">
    <property type="entry name" value="Beta-barrel_TonB"/>
</dbReference>
<keyword evidence="4" id="KW-0410">Iron transport</keyword>
<keyword evidence="5" id="KW-0812">Transmembrane</keyword>
<dbReference type="OrthoDB" id="9760333at2"/>
<keyword evidence="12" id="KW-0675">Receptor</keyword>
<comment type="subcellular location">
    <subcellularLocation>
        <location evidence="1">Cell outer membrane</location>
        <topology evidence="1">Multi-pass membrane protein</topology>
    </subcellularLocation>
</comment>
<evidence type="ECO:0000256" key="10">
    <source>
        <dbReference type="ARBA" id="ARBA00023237"/>
    </source>
</evidence>
<evidence type="ECO:0000256" key="6">
    <source>
        <dbReference type="ARBA" id="ARBA00023004"/>
    </source>
</evidence>
<keyword evidence="3" id="KW-1134">Transmembrane beta strand</keyword>
<name>A0A4Q6XRM9_9SPHN</name>
<evidence type="ECO:0000256" key="1">
    <source>
        <dbReference type="ARBA" id="ARBA00004571"/>
    </source>
</evidence>
<feature type="domain" description="TonB-dependent receptor-like beta-barrel" evidence="11">
    <location>
        <begin position="90"/>
        <end position="302"/>
    </location>
</feature>
<evidence type="ECO:0000256" key="3">
    <source>
        <dbReference type="ARBA" id="ARBA00022452"/>
    </source>
</evidence>
<dbReference type="PANTHER" id="PTHR32552">
    <property type="entry name" value="FERRICHROME IRON RECEPTOR-RELATED"/>
    <property type="match status" value="1"/>
</dbReference>
<dbReference type="Pfam" id="PF00593">
    <property type="entry name" value="TonB_dep_Rec_b-barrel"/>
    <property type="match status" value="1"/>
</dbReference>
<dbReference type="Proteomes" id="UP000292085">
    <property type="component" value="Unassembled WGS sequence"/>
</dbReference>
<dbReference type="SUPFAM" id="SSF56935">
    <property type="entry name" value="Porins"/>
    <property type="match status" value="1"/>
</dbReference>
<gene>
    <name evidence="12" type="ORF">EWE75_23195</name>
</gene>
<protein>
    <submittedName>
        <fullName evidence="12">TonB-dependent receptor</fullName>
    </submittedName>
</protein>
<evidence type="ECO:0000313" key="12">
    <source>
        <dbReference type="EMBL" id="RZF59157.1"/>
    </source>
</evidence>
<keyword evidence="9" id="KW-0472">Membrane</keyword>
<dbReference type="GO" id="GO:0006826">
    <property type="term" value="P:iron ion transport"/>
    <property type="evidence" value="ECO:0007669"/>
    <property type="project" value="UniProtKB-KW"/>
</dbReference>
<evidence type="ECO:0000256" key="8">
    <source>
        <dbReference type="ARBA" id="ARBA00023077"/>
    </source>
</evidence>
<dbReference type="Gene3D" id="2.40.170.20">
    <property type="entry name" value="TonB-dependent receptor, beta-barrel domain"/>
    <property type="match status" value="1"/>
</dbReference>
<keyword evidence="10" id="KW-0998">Cell outer membrane</keyword>
<dbReference type="EMBL" id="SGIS01000079">
    <property type="protein sequence ID" value="RZF59157.1"/>
    <property type="molecule type" value="Genomic_DNA"/>
</dbReference>
<evidence type="ECO:0000256" key="7">
    <source>
        <dbReference type="ARBA" id="ARBA00023065"/>
    </source>
</evidence>
<keyword evidence="13" id="KW-1185">Reference proteome</keyword>
<dbReference type="PANTHER" id="PTHR32552:SF81">
    <property type="entry name" value="TONB-DEPENDENT OUTER MEMBRANE RECEPTOR"/>
    <property type="match status" value="1"/>
</dbReference>
<accession>A0A4Q6XRM9</accession>
<dbReference type="InterPro" id="IPR036942">
    <property type="entry name" value="Beta-barrel_TonB_sf"/>
</dbReference>
<evidence type="ECO:0000256" key="2">
    <source>
        <dbReference type="ARBA" id="ARBA00022448"/>
    </source>
</evidence>
<evidence type="ECO:0000256" key="9">
    <source>
        <dbReference type="ARBA" id="ARBA00023136"/>
    </source>
</evidence>
<sequence length="354" mass="39026">MIEKCSSFTWSGRARLLLTGPDGQRRAGAAIGGPIIDGQVAFRIAGEIARSDGLVYNTTLHRDGDRRVSETLRGKLLVTPDVLPNLRIGATYLHDRHQRGTYQTEFDAPYTPRDRISTEDFGSVLTVKSDIATLEAGYDLGSGFNISSVTNYSNIRSSNVYDQDRTATPGQVGQVTNPSKTFQQELRLSVKRSWVQGLVGAYYLRNDNRAYFYESRQNLGLRRLGIDQVLLGRGLPQSTVDTVLNLYGGAVPISNNLRQPRLTKNYAGFADLTFPITDGLRLIAGLRYDHESQDRGATQNVTITVPLPDPGTVPAGLAPIVTQLTLCWSQPQRTLQVYNLCAPSPIKRGCRRPV</sequence>
<evidence type="ECO:0000313" key="13">
    <source>
        <dbReference type="Proteomes" id="UP000292085"/>
    </source>
</evidence>
<dbReference type="GO" id="GO:0009279">
    <property type="term" value="C:cell outer membrane"/>
    <property type="evidence" value="ECO:0007669"/>
    <property type="project" value="UniProtKB-SubCell"/>
</dbReference>
<organism evidence="12 13">
    <name type="scientific">Sphingomonas populi</name>
    <dbReference type="NCBI Taxonomy" id="2484750"/>
    <lineage>
        <taxon>Bacteria</taxon>
        <taxon>Pseudomonadati</taxon>
        <taxon>Pseudomonadota</taxon>
        <taxon>Alphaproteobacteria</taxon>
        <taxon>Sphingomonadales</taxon>
        <taxon>Sphingomonadaceae</taxon>
        <taxon>Sphingomonas</taxon>
    </lineage>
</organism>
<proteinExistence type="predicted"/>
<comment type="caution">
    <text evidence="12">The sequence shown here is derived from an EMBL/GenBank/DDBJ whole genome shotgun (WGS) entry which is preliminary data.</text>
</comment>
<dbReference type="InterPro" id="IPR039426">
    <property type="entry name" value="TonB-dep_rcpt-like"/>
</dbReference>